<feature type="transmembrane region" description="Helical" evidence="1">
    <location>
        <begin position="81"/>
        <end position="101"/>
    </location>
</feature>
<evidence type="ECO:0000256" key="1">
    <source>
        <dbReference type="SAM" id="Phobius"/>
    </source>
</evidence>
<evidence type="ECO:0000313" key="2">
    <source>
        <dbReference type="EMBL" id="MEK7953549.1"/>
    </source>
</evidence>
<dbReference type="Proteomes" id="UP001371305">
    <property type="component" value="Unassembled WGS sequence"/>
</dbReference>
<keyword evidence="1" id="KW-0812">Transmembrane</keyword>
<evidence type="ECO:0000313" key="3">
    <source>
        <dbReference type="Proteomes" id="UP001371305"/>
    </source>
</evidence>
<keyword evidence="1" id="KW-1133">Transmembrane helix</keyword>
<gene>
    <name evidence="2" type="ORF">WKV53_23745</name>
</gene>
<sequence length="104" mass="11440">MDPKKRYYEDSSVAFWAVGILLCVWSAWASGYTALWGGKAAGLSQDSWNWQDIPFHIYGWIGGFIVSLGLLIAIRKTTPRFIAVLLVPLLAFGVGLAGQAIENH</sequence>
<organism evidence="2 3">
    <name type="scientific">Luteolibacter soli</name>
    <dbReference type="NCBI Taxonomy" id="3135280"/>
    <lineage>
        <taxon>Bacteria</taxon>
        <taxon>Pseudomonadati</taxon>
        <taxon>Verrucomicrobiota</taxon>
        <taxon>Verrucomicrobiia</taxon>
        <taxon>Verrucomicrobiales</taxon>
        <taxon>Verrucomicrobiaceae</taxon>
        <taxon>Luteolibacter</taxon>
    </lineage>
</organism>
<name>A0ABU9B0L6_9BACT</name>
<feature type="transmembrane region" description="Helical" evidence="1">
    <location>
        <begin position="55"/>
        <end position="74"/>
    </location>
</feature>
<reference evidence="2 3" key="1">
    <citation type="submission" date="2024-04" db="EMBL/GenBank/DDBJ databases">
        <title>Luteolibacter sp. isolated from soil.</title>
        <authorList>
            <person name="An J."/>
        </authorList>
    </citation>
    <scope>NUCLEOTIDE SEQUENCE [LARGE SCALE GENOMIC DNA]</scope>
    <source>
        <strain evidence="2 3">Y139</strain>
    </source>
</reference>
<protein>
    <submittedName>
        <fullName evidence="2">Uncharacterized protein</fullName>
    </submittedName>
</protein>
<proteinExistence type="predicted"/>
<dbReference type="RefSeq" id="WP_341407315.1">
    <property type="nucleotide sequence ID" value="NZ_JBBUKT010000012.1"/>
</dbReference>
<accession>A0ABU9B0L6</accession>
<feature type="transmembrane region" description="Helical" evidence="1">
    <location>
        <begin position="12"/>
        <end position="35"/>
    </location>
</feature>
<keyword evidence="1" id="KW-0472">Membrane</keyword>
<comment type="caution">
    <text evidence="2">The sequence shown here is derived from an EMBL/GenBank/DDBJ whole genome shotgun (WGS) entry which is preliminary data.</text>
</comment>
<dbReference type="EMBL" id="JBBUKT010000012">
    <property type="protein sequence ID" value="MEK7953549.1"/>
    <property type="molecule type" value="Genomic_DNA"/>
</dbReference>
<keyword evidence="3" id="KW-1185">Reference proteome</keyword>